<evidence type="ECO:0000256" key="4">
    <source>
        <dbReference type="ARBA" id="ARBA00022692"/>
    </source>
</evidence>
<feature type="transmembrane region" description="Helical" evidence="7">
    <location>
        <begin position="138"/>
        <end position="155"/>
    </location>
</feature>
<comment type="similarity">
    <text evidence="2">Belongs to the EamA transporter family.</text>
</comment>
<proteinExistence type="inferred from homology"/>
<feature type="transmembrane region" description="Helical" evidence="7">
    <location>
        <begin position="167"/>
        <end position="186"/>
    </location>
</feature>
<feature type="transmembrane region" description="Helical" evidence="7">
    <location>
        <begin position="51"/>
        <end position="71"/>
    </location>
</feature>
<evidence type="ECO:0000256" key="2">
    <source>
        <dbReference type="ARBA" id="ARBA00007362"/>
    </source>
</evidence>
<dbReference type="SUPFAM" id="SSF103481">
    <property type="entry name" value="Multidrug resistance efflux transporter EmrE"/>
    <property type="match status" value="2"/>
</dbReference>
<dbReference type="AlphaFoldDB" id="A0A2L2XF78"/>
<evidence type="ECO:0000256" key="3">
    <source>
        <dbReference type="ARBA" id="ARBA00022475"/>
    </source>
</evidence>
<evidence type="ECO:0000256" key="6">
    <source>
        <dbReference type="ARBA" id="ARBA00023136"/>
    </source>
</evidence>
<dbReference type="Pfam" id="PF00892">
    <property type="entry name" value="EamA"/>
    <property type="match status" value="2"/>
</dbReference>
<feature type="transmembrane region" description="Helical" evidence="7">
    <location>
        <begin position="260"/>
        <end position="279"/>
    </location>
</feature>
<sequence>MATIVEPQNKSLKTVKISKDSSYFLAAILAIIIWSTSFVGTKIAYTSFSPLTLGAARFVIATVVLGIIFLIKRDFTKPTVKDMGLISVSGILGITIYFALENIGVKLTTASNAALIVASYPAITALFELLLYRTKISWVKLFGIATAIVGVYLLVDSNHGDGGKQQLIGNIILIATGIVWAFYNFVTRKVVKKYSMITVSFYQTVAGTIAFIPLALVERASWQIPTLTSFLVLLYLGIFCSVTAFVLYNFGLRKLSPSSAVTLLNLVPVFGVISSVIFLHEVIRVNQLIGGAIVIAGVVLSVRQVDDNSARDISN</sequence>
<organism evidence="9 10">
    <name type="scientific">Desulfocucumis palustris</name>
    <dbReference type="NCBI Taxonomy" id="1898651"/>
    <lineage>
        <taxon>Bacteria</taxon>
        <taxon>Bacillati</taxon>
        <taxon>Bacillota</taxon>
        <taxon>Clostridia</taxon>
        <taxon>Eubacteriales</taxon>
        <taxon>Desulfocucumaceae</taxon>
        <taxon>Desulfocucumis</taxon>
    </lineage>
</organism>
<dbReference type="InterPro" id="IPR050638">
    <property type="entry name" value="AA-Vitamin_Transporters"/>
</dbReference>
<name>A0A2L2XF78_9FIRM</name>
<feature type="transmembrane region" description="Helical" evidence="7">
    <location>
        <begin position="21"/>
        <end position="45"/>
    </location>
</feature>
<dbReference type="PANTHER" id="PTHR32322:SF18">
    <property type="entry name" value="S-ADENOSYLMETHIONINE_S-ADENOSYLHOMOCYSTEINE TRANSPORTER"/>
    <property type="match status" value="1"/>
</dbReference>
<evidence type="ECO:0000313" key="10">
    <source>
        <dbReference type="Proteomes" id="UP000239549"/>
    </source>
</evidence>
<comment type="subcellular location">
    <subcellularLocation>
        <location evidence="1">Cell membrane</location>
        <topology evidence="1">Multi-pass membrane protein</topology>
    </subcellularLocation>
</comment>
<dbReference type="EMBL" id="BFAV01000155">
    <property type="protein sequence ID" value="GBF35009.1"/>
    <property type="molecule type" value="Genomic_DNA"/>
</dbReference>
<dbReference type="OrthoDB" id="9805239at2"/>
<keyword evidence="10" id="KW-1185">Reference proteome</keyword>
<feature type="transmembrane region" description="Helical" evidence="7">
    <location>
        <begin position="285"/>
        <end position="302"/>
    </location>
</feature>
<keyword evidence="5 7" id="KW-1133">Transmembrane helix</keyword>
<feature type="domain" description="EamA" evidence="8">
    <location>
        <begin position="168"/>
        <end position="302"/>
    </location>
</feature>
<accession>A0A2L2XF78</accession>
<evidence type="ECO:0000256" key="1">
    <source>
        <dbReference type="ARBA" id="ARBA00004651"/>
    </source>
</evidence>
<evidence type="ECO:0000256" key="5">
    <source>
        <dbReference type="ARBA" id="ARBA00022989"/>
    </source>
</evidence>
<evidence type="ECO:0000313" key="9">
    <source>
        <dbReference type="EMBL" id="GBF35009.1"/>
    </source>
</evidence>
<keyword evidence="6 7" id="KW-0472">Membrane</keyword>
<dbReference type="GO" id="GO:0005886">
    <property type="term" value="C:plasma membrane"/>
    <property type="evidence" value="ECO:0007669"/>
    <property type="project" value="UniProtKB-SubCell"/>
</dbReference>
<dbReference type="InterPro" id="IPR037185">
    <property type="entry name" value="EmrE-like"/>
</dbReference>
<dbReference type="Proteomes" id="UP000239549">
    <property type="component" value="Unassembled WGS sequence"/>
</dbReference>
<dbReference type="PANTHER" id="PTHR32322">
    <property type="entry name" value="INNER MEMBRANE TRANSPORTER"/>
    <property type="match status" value="1"/>
</dbReference>
<keyword evidence="4 7" id="KW-0812">Transmembrane</keyword>
<gene>
    <name evidence="9" type="ORF">DCCM_4130</name>
</gene>
<comment type="caution">
    <text evidence="9">The sequence shown here is derived from an EMBL/GenBank/DDBJ whole genome shotgun (WGS) entry which is preliminary data.</text>
</comment>
<keyword evidence="3" id="KW-1003">Cell membrane</keyword>
<feature type="domain" description="EamA" evidence="8">
    <location>
        <begin position="24"/>
        <end position="155"/>
    </location>
</feature>
<feature type="transmembrane region" description="Helical" evidence="7">
    <location>
        <begin position="229"/>
        <end position="248"/>
    </location>
</feature>
<dbReference type="InterPro" id="IPR000620">
    <property type="entry name" value="EamA_dom"/>
</dbReference>
<dbReference type="Gene3D" id="1.10.3730.20">
    <property type="match status" value="1"/>
</dbReference>
<feature type="transmembrane region" description="Helical" evidence="7">
    <location>
        <begin position="112"/>
        <end position="131"/>
    </location>
</feature>
<dbReference type="RefSeq" id="WP_104373142.1">
    <property type="nucleotide sequence ID" value="NZ_BFAV01000155.1"/>
</dbReference>
<reference evidence="10" key="1">
    <citation type="submission" date="2018-02" db="EMBL/GenBank/DDBJ databases">
        <title>Genome sequence of Desulfocucumis palustris strain NAW-5.</title>
        <authorList>
            <person name="Watanabe M."/>
            <person name="Kojima H."/>
            <person name="Fukui M."/>
        </authorList>
    </citation>
    <scope>NUCLEOTIDE SEQUENCE [LARGE SCALE GENOMIC DNA]</scope>
    <source>
        <strain evidence="10">NAW-5</strain>
    </source>
</reference>
<evidence type="ECO:0000256" key="7">
    <source>
        <dbReference type="SAM" id="Phobius"/>
    </source>
</evidence>
<protein>
    <submittedName>
        <fullName evidence="9">Permease</fullName>
    </submittedName>
</protein>
<feature type="transmembrane region" description="Helical" evidence="7">
    <location>
        <begin position="83"/>
        <end position="100"/>
    </location>
</feature>
<evidence type="ECO:0000259" key="8">
    <source>
        <dbReference type="Pfam" id="PF00892"/>
    </source>
</evidence>
<feature type="transmembrane region" description="Helical" evidence="7">
    <location>
        <begin position="198"/>
        <end position="217"/>
    </location>
</feature>